<dbReference type="PROSITE" id="PS01056">
    <property type="entry name" value="DNA_LIGASE_N2"/>
    <property type="match status" value="1"/>
</dbReference>
<keyword evidence="16" id="KW-1185">Reference proteome</keyword>
<evidence type="ECO:0000259" key="14">
    <source>
        <dbReference type="PROSITE" id="PS50172"/>
    </source>
</evidence>
<dbReference type="Pfam" id="PF01653">
    <property type="entry name" value="DNA_ligase_aden"/>
    <property type="match status" value="1"/>
</dbReference>
<name>A0ABW5DXM3_9BACT</name>
<dbReference type="Gene3D" id="3.30.470.30">
    <property type="entry name" value="DNA ligase/mRNA capping enzyme"/>
    <property type="match status" value="1"/>
</dbReference>
<dbReference type="InterPro" id="IPR010994">
    <property type="entry name" value="RuvA_2-like"/>
</dbReference>
<keyword evidence="8 11" id="KW-0520">NAD</keyword>
<dbReference type="NCBIfam" id="NF005932">
    <property type="entry name" value="PRK07956.1"/>
    <property type="match status" value="1"/>
</dbReference>
<comment type="cofactor">
    <cofactor evidence="11">
        <name>Mg(2+)</name>
        <dbReference type="ChEBI" id="CHEBI:18420"/>
    </cofactor>
    <cofactor evidence="11">
        <name>Mn(2+)</name>
        <dbReference type="ChEBI" id="CHEBI:29035"/>
    </cofactor>
</comment>
<dbReference type="InterPro" id="IPR001357">
    <property type="entry name" value="BRCT_dom"/>
</dbReference>
<dbReference type="InterPro" id="IPR013840">
    <property type="entry name" value="DNAligase_N"/>
</dbReference>
<keyword evidence="9 11" id="KW-0234">DNA repair</keyword>
<feature type="domain" description="BRCT" evidence="14">
    <location>
        <begin position="660"/>
        <end position="737"/>
    </location>
</feature>
<dbReference type="InterPro" id="IPR033136">
    <property type="entry name" value="DNA_ligase_CS"/>
</dbReference>
<dbReference type="RefSeq" id="WP_377096227.1">
    <property type="nucleotide sequence ID" value="NZ_JBHSJM010000001.1"/>
</dbReference>
<evidence type="ECO:0000256" key="4">
    <source>
        <dbReference type="ARBA" id="ARBA00022723"/>
    </source>
</evidence>
<dbReference type="EMBL" id="JBHUJC010000001">
    <property type="protein sequence ID" value="MFD2274958.1"/>
    <property type="molecule type" value="Genomic_DNA"/>
</dbReference>
<dbReference type="PANTHER" id="PTHR23389">
    <property type="entry name" value="CHROMOSOME TRANSMISSION FIDELITY FACTOR 18"/>
    <property type="match status" value="1"/>
</dbReference>
<dbReference type="SUPFAM" id="SSF52113">
    <property type="entry name" value="BRCT domain"/>
    <property type="match status" value="1"/>
</dbReference>
<dbReference type="InterPro" id="IPR001679">
    <property type="entry name" value="DNA_ligase"/>
</dbReference>
<dbReference type="InterPro" id="IPR013839">
    <property type="entry name" value="DNAligase_adenylation"/>
</dbReference>
<reference evidence="16" key="1">
    <citation type="journal article" date="2019" name="Int. J. Syst. Evol. Microbiol.">
        <title>The Global Catalogue of Microorganisms (GCM) 10K type strain sequencing project: providing services to taxonomists for standard genome sequencing and annotation.</title>
        <authorList>
            <consortium name="The Broad Institute Genomics Platform"/>
            <consortium name="The Broad Institute Genome Sequencing Center for Infectious Disease"/>
            <person name="Wu L."/>
            <person name="Ma J."/>
        </authorList>
    </citation>
    <scope>NUCLEOTIDE SEQUENCE [LARGE SCALE GENOMIC DNA]</scope>
    <source>
        <strain evidence="16">JCM 16545</strain>
    </source>
</reference>
<dbReference type="Gene3D" id="6.20.10.30">
    <property type="match status" value="1"/>
</dbReference>
<evidence type="ECO:0000256" key="13">
    <source>
        <dbReference type="SAM" id="MobiDB-lite"/>
    </source>
</evidence>
<dbReference type="Proteomes" id="UP001597297">
    <property type="component" value="Unassembled WGS sequence"/>
</dbReference>
<dbReference type="Pfam" id="PF03120">
    <property type="entry name" value="OB_DNA_ligase"/>
    <property type="match status" value="1"/>
</dbReference>
<keyword evidence="2 11" id="KW-0436">Ligase</keyword>
<dbReference type="NCBIfam" id="TIGR00575">
    <property type="entry name" value="dnlj"/>
    <property type="match status" value="1"/>
</dbReference>
<evidence type="ECO:0000256" key="5">
    <source>
        <dbReference type="ARBA" id="ARBA00022763"/>
    </source>
</evidence>
<dbReference type="InterPro" id="IPR004150">
    <property type="entry name" value="NAD_DNA_ligase_OB"/>
</dbReference>
<keyword evidence="4 11" id="KW-0479">Metal-binding</keyword>
<dbReference type="SUPFAM" id="SSF50249">
    <property type="entry name" value="Nucleic acid-binding proteins"/>
    <property type="match status" value="1"/>
</dbReference>
<dbReference type="PROSITE" id="PS01055">
    <property type="entry name" value="DNA_LIGASE_N1"/>
    <property type="match status" value="1"/>
</dbReference>
<feature type="binding site" evidence="11">
    <location>
        <position position="441"/>
    </location>
    <ligand>
        <name>Zn(2+)</name>
        <dbReference type="ChEBI" id="CHEBI:29105"/>
    </ligand>
</feature>
<dbReference type="Gene3D" id="1.10.287.610">
    <property type="entry name" value="Helix hairpin bin"/>
    <property type="match status" value="1"/>
</dbReference>
<dbReference type="Pfam" id="PF00533">
    <property type="entry name" value="BRCT"/>
    <property type="match status" value="1"/>
</dbReference>
<evidence type="ECO:0000256" key="3">
    <source>
        <dbReference type="ARBA" id="ARBA00022705"/>
    </source>
</evidence>
<evidence type="ECO:0000256" key="9">
    <source>
        <dbReference type="ARBA" id="ARBA00023204"/>
    </source>
</evidence>
<dbReference type="SMART" id="SM00532">
    <property type="entry name" value="LIGANc"/>
    <property type="match status" value="1"/>
</dbReference>
<dbReference type="Pfam" id="PF03119">
    <property type="entry name" value="DNA_ligase_ZBD"/>
    <property type="match status" value="1"/>
</dbReference>
<organism evidence="15 16">
    <name type="scientific">Rubritalea spongiae</name>
    <dbReference type="NCBI Taxonomy" id="430797"/>
    <lineage>
        <taxon>Bacteria</taxon>
        <taxon>Pseudomonadati</taxon>
        <taxon>Verrucomicrobiota</taxon>
        <taxon>Verrucomicrobiia</taxon>
        <taxon>Verrucomicrobiales</taxon>
        <taxon>Rubritaleaceae</taxon>
        <taxon>Rubritalea</taxon>
    </lineage>
</organism>
<keyword evidence="5 11" id="KW-0227">DNA damage</keyword>
<evidence type="ECO:0000256" key="12">
    <source>
        <dbReference type="RuleBase" id="RU000618"/>
    </source>
</evidence>
<feature type="binding site" evidence="11">
    <location>
        <position position="200"/>
    </location>
    <ligand>
        <name>NAD(+)</name>
        <dbReference type="ChEBI" id="CHEBI:57540"/>
    </ligand>
</feature>
<dbReference type="Gene3D" id="1.10.150.20">
    <property type="entry name" value="5' to 3' exonuclease, C-terminal subdomain"/>
    <property type="match status" value="2"/>
</dbReference>
<feature type="binding site" evidence="11">
    <location>
        <begin position="96"/>
        <end position="97"/>
    </location>
    <ligand>
        <name>NAD(+)</name>
        <dbReference type="ChEBI" id="CHEBI:57540"/>
    </ligand>
</feature>
<feature type="binding site" evidence="11">
    <location>
        <position position="164"/>
    </location>
    <ligand>
        <name>NAD(+)</name>
        <dbReference type="ChEBI" id="CHEBI:57540"/>
    </ligand>
</feature>
<feature type="binding site" evidence="11">
    <location>
        <position position="141"/>
    </location>
    <ligand>
        <name>NAD(+)</name>
        <dbReference type="ChEBI" id="CHEBI:57540"/>
    </ligand>
</feature>
<evidence type="ECO:0000256" key="11">
    <source>
        <dbReference type="HAMAP-Rule" id="MF_01588"/>
    </source>
</evidence>
<keyword evidence="11" id="KW-0464">Manganese</keyword>
<sequence>MDDLFDFASNQEPQKDQTPAARMQQLAAELDHHNQLYYQDAQPEISDAEYDALYRELEELEKKHPELADRNSPTQRVGGAPLDSFENIEHLVPMLSIDDVFEHSDDYLKNHPEVKREQELITFYQRLQKNLSQSEVPVTIEPKLDGVAVSLVYRNGQLDYAATRGDGKRGDLITENVRTIQSVPLKLGENPPELLEIRGEIFMPNSGFSKMNEERDEAGLPTFANPRNATAGTLKQLDSREVAKRPLAFLAHGLGAYEGPELPTEHDFHKLLENLNIPRNTPVQVANTLEELLQAVAKLNQERHDFDYATDGAVIKVISRADREKLGFTSRAPRWAAAYKFLPEQAETTLNAVTIQVGRTGVLTPVAELTPVLVSGTTVSRATLHNQDEIEKKDIHIGDTVVIEKAGEIIPAVVKVIKEKRPDGATPYKLYDAVDGKCPSCSGPISQEEGMVAWRCTNFACPAQAVTGIKQFASRKALDIDGLGTSVAEALVRDGHVTTPLDLFDLDLITLSELNLGTKFEPRLFGEKRATKLLNSLEAAKTKPLHLWLYAMGIRNIGESAAQELARLHQKLTDLSDSPVIDALADLPNYCELSVSKRKKENHPLLAQFQIDDNLGPVAAASIRSFFQSEAGTKVLEKIANLGIEPKSENFAPKPADIDQSQLPFTGLTFVITGTLSKPRPEFKKQIESLGGKVSSSISKNTTYLLAGEKAGSKADKAEQLGVNILDELAFNSLLEN</sequence>
<accession>A0ABW5DXM3</accession>
<feature type="binding site" evidence="11">
    <location>
        <position position="456"/>
    </location>
    <ligand>
        <name>Zn(2+)</name>
        <dbReference type="ChEBI" id="CHEBI:29105"/>
    </ligand>
</feature>
<feature type="binding site" evidence="11">
    <location>
        <position position="340"/>
    </location>
    <ligand>
        <name>NAD(+)</name>
        <dbReference type="ChEBI" id="CHEBI:57540"/>
    </ligand>
</feature>
<evidence type="ECO:0000256" key="7">
    <source>
        <dbReference type="ARBA" id="ARBA00022842"/>
    </source>
</evidence>
<dbReference type="GO" id="GO:0003911">
    <property type="term" value="F:DNA ligase (NAD+) activity"/>
    <property type="evidence" value="ECO:0007669"/>
    <property type="project" value="UniProtKB-EC"/>
</dbReference>
<feature type="binding site" evidence="11">
    <location>
        <begin position="47"/>
        <end position="51"/>
    </location>
    <ligand>
        <name>NAD(+)</name>
        <dbReference type="ChEBI" id="CHEBI:57540"/>
    </ligand>
</feature>
<dbReference type="PANTHER" id="PTHR23389:SF9">
    <property type="entry name" value="DNA LIGASE"/>
    <property type="match status" value="1"/>
</dbReference>
<dbReference type="PROSITE" id="PS50172">
    <property type="entry name" value="BRCT"/>
    <property type="match status" value="1"/>
</dbReference>
<feature type="binding site" evidence="11">
    <location>
        <position position="438"/>
    </location>
    <ligand>
        <name>Zn(2+)</name>
        <dbReference type="ChEBI" id="CHEBI:29105"/>
    </ligand>
</feature>
<dbReference type="PIRSF" id="PIRSF001604">
    <property type="entry name" value="LigA"/>
    <property type="match status" value="1"/>
</dbReference>
<dbReference type="SUPFAM" id="SSF56091">
    <property type="entry name" value="DNA ligase/mRNA capping enzyme, catalytic domain"/>
    <property type="match status" value="1"/>
</dbReference>
<evidence type="ECO:0000256" key="8">
    <source>
        <dbReference type="ARBA" id="ARBA00023027"/>
    </source>
</evidence>
<proteinExistence type="inferred from homology"/>
<feature type="binding site" evidence="11">
    <location>
        <position position="461"/>
    </location>
    <ligand>
        <name>Zn(2+)</name>
        <dbReference type="ChEBI" id="CHEBI:29105"/>
    </ligand>
</feature>
<dbReference type="SMART" id="SM00292">
    <property type="entry name" value="BRCT"/>
    <property type="match status" value="1"/>
</dbReference>
<dbReference type="InterPro" id="IPR036420">
    <property type="entry name" value="BRCT_dom_sf"/>
</dbReference>
<evidence type="ECO:0000256" key="2">
    <source>
        <dbReference type="ARBA" id="ARBA00022598"/>
    </source>
</evidence>
<keyword evidence="3 11" id="KW-0235">DNA replication</keyword>
<comment type="caution">
    <text evidence="15">The sequence shown here is derived from an EMBL/GenBank/DDBJ whole genome shotgun (WGS) entry which is preliminary data.</text>
</comment>
<evidence type="ECO:0000256" key="6">
    <source>
        <dbReference type="ARBA" id="ARBA00022833"/>
    </source>
</evidence>
<feature type="active site" description="N6-AMP-lysine intermediate" evidence="11">
    <location>
        <position position="143"/>
    </location>
</feature>
<comment type="function">
    <text evidence="1 11">DNA ligase that catalyzes the formation of phosphodiester linkages between 5'-phosphoryl and 3'-hydroxyl groups in double-stranded DNA using NAD as a coenzyme and as the energy source for the reaction. It is essential for DNA replication and repair of damaged DNA.</text>
</comment>
<dbReference type="Gene3D" id="2.40.50.140">
    <property type="entry name" value="Nucleic acid-binding proteins"/>
    <property type="match status" value="1"/>
</dbReference>
<dbReference type="InterPro" id="IPR004149">
    <property type="entry name" value="Znf_DNAligase_C4"/>
</dbReference>
<evidence type="ECO:0000313" key="16">
    <source>
        <dbReference type="Proteomes" id="UP001597297"/>
    </source>
</evidence>
<dbReference type="InterPro" id="IPR012340">
    <property type="entry name" value="NA-bd_OB-fold"/>
</dbReference>
<feature type="binding site" evidence="11">
    <location>
        <position position="316"/>
    </location>
    <ligand>
        <name>NAD(+)</name>
        <dbReference type="ChEBI" id="CHEBI:57540"/>
    </ligand>
</feature>
<gene>
    <name evidence="11 15" type="primary">ligA</name>
    <name evidence="15" type="ORF">ACFSQZ_00615</name>
</gene>
<dbReference type="HAMAP" id="MF_01588">
    <property type="entry name" value="DNA_ligase_A"/>
    <property type="match status" value="1"/>
</dbReference>
<protein>
    <recommendedName>
        <fullName evidence="11 12">DNA ligase</fullName>
        <ecNumber evidence="11 12">6.5.1.2</ecNumber>
    </recommendedName>
    <alternativeName>
        <fullName evidence="11">Polydeoxyribonucleotide synthase [NAD(+)]</fullName>
    </alternativeName>
</protein>
<keyword evidence="7 11" id="KW-0460">Magnesium</keyword>
<dbReference type="SUPFAM" id="SSF47781">
    <property type="entry name" value="RuvA domain 2-like"/>
    <property type="match status" value="1"/>
</dbReference>
<dbReference type="InterPro" id="IPR018239">
    <property type="entry name" value="DNA_ligase_AS"/>
</dbReference>
<keyword evidence="6 11" id="KW-0862">Zinc</keyword>
<dbReference type="Gene3D" id="3.40.50.10190">
    <property type="entry name" value="BRCT domain"/>
    <property type="match status" value="1"/>
</dbReference>
<evidence type="ECO:0000256" key="10">
    <source>
        <dbReference type="ARBA" id="ARBA00034005"/>
    </source>
</evidence>
<evidence type="ECO:0000256" key="1">
    <source>
        <dbReference type="ARBA" id="ARBA00004067"/>
    </source>
</evidence>
<dbReference type="EC" id="6.5.1.2" evidence="11 12"/>
<evidence type="ECO:0000313" key="15">
    <source>
        <dbReference type="EMBL" id="MFD2274958.1"/>
    </source>
</evidence>
<dbReference type="CDD" id="cd17748">
    <property type="entry name" value="BRCT_DNA_ligase_like"/>
    <property type="match status" value="1"/>
</dbReference>
<comment type="similarity">
    <text evidence="11">Belongs to the NAD-dependent DNA ligase family. LigA subfamily.</text>
</comment>
<feature type="region of interest" description="Disordered" evidence="13">
    <location>
        <begin position="1"/>
        <end position="23"/>
    </location>
</feature>
<comment type="catalytic activity">
    <reaction evidence="10 11 12">
        <text>NAD(+) + (deoxyribonucleotide)n-3'-hydroxyl + 5'-phospho-(deoxyribonucleotide)m = (deoxyribonucleotide)n+m + AMP + beta-nicotinamide D-nucleotide.</text>
        <dbReference type="EC" id="6.5.1.2"/>
    </reaction>
</comment>
<dbReference type="CDD" id="cd00114">
    <property type="entry name" value="LIGANc"/>
    <property type="match status" value="1"/>
</dbReference>